<dbReference type="Proteomes" id="UP001239462">
    <property type="component" value="Unassembled WGS sequence"/>
</dbReference>
<feature type="compositionally biased region" description="Polar residues" evidence="1">
    <location>
        <begin position="12"/>
        <end position="27"/>
    </location>
</feature>
<reference evidence="2 3" key="1">
    <citation type="submission" date="2023-06" db="EMBL/GenBank/DDBJ databases">
        <title>Roseiconus lacunae JC819 isolated from Gulf of Mannar region, Tamil Nadu.</title>
        <authorList>
            <person name="Pk S."/>
            <person name="Ch S."/>
            <person name="Ch V.R."/>
        </authorList>
    </citation>
    <scope>NUCLEOTIDE SEQUENCE [LARGE SCALE GENOMIC DNA]</scope>
    <source>
        <strain evidence="2 3">JC819</strain>
    </source>
</reference>
<evidence type="ECO:0000313" key="2">
    <source>
        <dbReference type="EMBL" id="MDM4017825.1"/>
    </source>
</evidence>
<evidence type="ECO:0008006" key="4">
    <source>
        <dbReference type="Google" id="ProtNLM"/>
    </source>
</evidence>
<dbReference type="EMBL" id="JASZZN010000016">
    <property type="protein sequence ID" value="MDM4017825.1"/>
    <property type="molecule type" value="Genomic_DNA"/>
</dbReference>
<feature type="region of interest" description="Disordered" evidence="1">
    <location>
        <begin position="1"/>
        <end position="54"/>
    </location>
</feature>
<protein>
    <recommendedName>
        <fullName evidence="4">SprT-like family protein</fullName>
    </recommendedName>
</protein>
<organism evidence="2 3">
    <name type="scientific">Roseiconus lacunae</name>
    <dbReference type="NCBI Taxonomy" id="2605694"/>
    <lineage>
        <taxon>Bacteria</taxon>
        <taxon>Pseudomonadati</taxon>
        <taxon>Planctomycetota</taxon>
        <taxon>Planctomycetia</taxon>
        <taxon>Pirellulales</taxon>
        <taxon>Pirellulaceae</taxon>
        <taxon>Roseiconus</taxon>
    </lineage>
</organism>
<dbReference type="RefSeq" id="WP_289165379.1">
    <property type="nucleotide sequence ID" value="NZ_JASZZN010000016.1"/>
</dbReference>
<accession>A0ABT7PMW6</accession>
<keyword evidence="3" id="KW-1185">Reference proteome</keyword>
<name>A0ABT7PMW6_9BACT</name>
<gene>
    <name evidence="2" type="ORF">QTN89_20420</name>
</gene>
<feature type="compositionally biased region" description="Low complexity" evidence="1">
    <location>
        <begin position="28"/>
        <end position="42"/>
    </location>
</feature>
<evidence type="ECO:0000256" key="1">
    <source>
        <dbReference type="SAM" id="MobiDB-lite"/>
    </source>
</evidence>
<proteinExistence type="predicted"/>
<comment type="caution">
    <text evidence="2">The sequence shown here is derived from an EMBL/GenBank/DDBJ whole genome shotgun (WGS) entry which is preliminary data.</text>
</comment>
<evidence type="ECO:0000313" key="3">
    <source>
        <dbReference type="Proteomes" id="UP001239462"/>
    </source>
</evidence>
<sequence>MARKRRAGETPRPTSKVTGSQAARTDVTTAPRKAAAGRPPATVDNPTRPRDPQYLGSLAGEVALRKFATAERDRMRRQIYDQVLMTSRSLDGPNFTKVSVGDLSRMIRLYDDLFFGGKVLKAAEAEGLSFQLSSRMTSVGGKLVTQYPSGSVDGPRKFELVLSSTLLFQTFEDVSRSIEVAGCLCRNRLEAMQRVAEHEFVHLTEMLIWNDGNCNEARFQSIAGRYFGHTDYQHNLITQRERAAVKFNIRVGDNVAFAHDGHNLRGRVNRITRRATVLVPNPKGQRFSDGHRYVKYYVPLEALKKC</sequence>